<keyword evidence="2" id="KW-1185">Reference proteome</keyword>
<evidence type="ECO:0000313" key="2">
    <source>
        <dbReference type="Proteomes" id="UP001281761"/>
    </source>
</evidence>
<evidence type="ECO:0000313" key="1">
    <source>
        <dbReference type="EMBL" id="KAK2953595.1"/>
    </source>
</evidence>
<reference evidence="1 2" key="1">
    <citation type="journal article" date="2022" name="bioRxiv">
        <title>Genomics of Preaxostyla Flagellates Illuminates Evolutionary Transitions and the Path Towards Mitochondrial Loss.</title>
        <authorList>
            <person name="Novak L.V.F."/>
            <person name="Treitli S.C."/>
            <person name="Pyrih J."/>
            <person name="Halakuc P."/>
            <person name="Pipaliya S.V."/>
            <person name="Vacek V."/>
            <person name="Brzon O."/>
            <person name="Soukal P."/>
            <person name="Eme L."/>
            <person name="Dacks J.B."/>
            <person name="Karnkowska A."/>
            <person name="Elias M."/>
            <person name="Hampl V."/>
        </authorList>
    </citation>
    <scope>NUCLEOTIDE SEQUENCE [LARGE SCALE GENOMIC DNA]</scope>
    <source>
        <strain evidence="1">NAU3</strain>
        <tissue evidence="1">Gut</tissue>
    </source>
</reference>
<dbReference type="Proteomes" id="UP001281761">
    <property type="component" value="Unassembled WGS sequence"/>
</dbReference>
<proteinExistence type="predicted"/>
<protein>
    <submittedName>
        <fullName evidence="1">Uncharacterized protein</fullName>
    </submittedName>
</protein>
<accession>A0ABQ9XQT0</accession>
<gene>
    <name evidence="1" type="ORF">BLNAU_11459</name>
</gene>
<comment type="caution">
    <text evidence="1">The sequence shown here is derived from an EMBL/GenBank/DDBJ whole genome shotgun (WGS) entry which is preliminary data.</text>
</comment>
<name>A0ABQ9XQT0_9EUKA</name>
<organism evidence="1 2">
    <name type="scientific">Blattamonas nauphoetae</name>
    <dbReference type="NCBI Taxonomy" id="2049346"/>
    <lineage>
        <taxon>Eukaryota</taxon>
        <taxon>Metamonada</taxon>
        <taxon>Preaxostyla</taxon>
        <taxon>Oxymonadida</taxon>
        <taxon>Blattamonas</taxon>
    </lineage>
</organism>
<sequence>MESLFFEPEIVDSLYLLHNDFIISTFRKIENTSPPPAVITTLARIYLFPHPRIAYHSEFALFDAIQLDPPSFTHLPSPIFPTYSPHQQYSGLSFLAALTMKLRIVFSEFQQNLPTDPSHLPKYIELIKDDQFIITRSIYFCSCSCEIPLPVLLATPRIEVDSEIIRDFILFVKEALTTILANISNIDTLIASLPSDSSPTTPLVHGIDTQMTDSLKELRDACAVFIGSGWKFFVNLTFEITDPHKSSFKTIILDDPSFTDLILNSLRLPHTEIRSLVLMTFTNIVSHYDWMKEKCLAENLVGRMFDTVDFASLPLSESETLYRLTRFFACLCHPIGNEEEAQFEKYYLIRVSVFDSAKQFITFIFHNSDKLILDEEAQTRLQYSLCWIHRFVKNMELRSDEHDADIVSEHVKWEIRAMVEMENEEHFMIIFQSMLSRTQEWNRNKRERQKRREVLLREEGWDDVFELRVVGIEVNTNQTIQNRAKQFRIEQTLNADDL</sequence>
<dbReference type="EMBL" id="JARBJD010000089">
    <property type="protein sequence ID" value="KAK2953595.1"/>
    <property type="molecule type" value="Genomic_DNA"/>
</dbReference>